<feature type="region of interest" description="Disordered" evidence="1">
    <location>
        <begin position="1"/>
        <end position="24"/>
    </location>
</feature>
<keyword evidence="3" id="KW-1185">Reference proteome</keyword>
<dbReference type="KEGG" id="cbw:RR42_m1644"/>
<dbReference type="Proteomes" id="UP000031843">
    <property type="component" value="Chromosome main"/>
</dbReference>
<gene>
    <name evidence="2" type="ORF">RR42_m1644</name>
</gene>
<name>A0A0C4YE36_9BURK</name>
<dbReference type="EMBL" id="CP010536">
    <property type="protein sequence ID" value="AJG19041.1"/>
    <property type="molecule type" value="Genomic_DNA"/>
</dbReference>
<protein>
    <submittedName>
        <fullName evidence="2">Uncharacterized protein</fullName>
    </submittedName>
</protein>
<proteinExistence type="predicted"/>
<organism evidence="2 3">
    <name type="scientific">Cupriavidus basilensis</name>
    <dbReference type="NCBI Taxonomy" id="68895"/>
    <lineage>
        <taxon>Bacteria</taxon>
        <taxon>Pseudomonadati</taxon>
        <taxon>Pseudomonadota</taxon>
        <taxon>Betaproteobacteria</taxon>
        <taxon>Burkholderiales</taxon>
        <taxon>Burkholderiaceae</taxon>
        <taxon>Cupriavidus</taxon>
    </lineage>
</organism>
<evidence type="ECO:0000313" key="2">
    <source>
        <dbReference type="EMBL" id="AJG19041.1"/>
    </source>
</evidence>
<evidence type="ECO:0000256" key="1">
    <source>
        <dbReference type="SAM" id="MobiDB-lite"/>
    </source>
</evidence>
<reference evidence="2 3" key="1">
    <citation type="journal article" date="2015" name="Genome Announc.">
        <title>Complete Genome Sequence of Cupriavidus basilensis 4G11, Isolated from the Oak Ridge Field Research Center Site.</title>
        <authorList>
            <person name="Ray J."/>
            <person name="Waters R.J."/>
            <person name="Skerker J.M."/>
            <person name="Kuehl J.V."/>
            <person name="Price M.N."/>
            <person name="Huang J."/>
            <person name="Chakraborty R."/>
            <person name="Arkin A.P."/>
            <person name="Deutschbauer A."/>
        </authorList>
    </citation>
    <scope>NUCLEOTIDE SEQUENCE [LARGE SCALE GENOMIC DNA]</scope>
    <source>
        <strain evidence="2">4G11</strain>
    </source>
</reference>
<accession>A0A0C4YE36</accession>
<evidence type="ECO:0000313" key="3">
    <source>
        <dbReference type="Proteomes" id="UP000031843"/>
    </source>
</evidence>
<sequence>MASSLRRADEYCKGQGKEMESVDMKTHGARGWTPLESELTFKCVAAPKA</sequence>
<dbReference type="AlphaFoldDB" id="A0A0C4YE36"/>